<reference evidence="2 3" key="1">
    <citation type="submission" date="2015-09" db="EMBL/GenBank/DDBJ databases">
        <title>Draft genome of the scarab beetle Oryctes borbonicus.</title>
        <authorList>
            <person name="Meyer J.M."/>
            <person name="Markov G.V."/>
            <person name="Baskaran P."/>
            <person name="Herrmann M."/>
            <person name="Sommer R.J."/>
            <person name="Roedelsperger C."/>
        </authorList>
    </citation>
    <scope>NUCLEOTIDE SEQUENCE [LARGE SCALE GENOMIC DNA]</scope>
    <source>
        <strain evidence="2">OB123</strain>
        <tissue evidence="2">Whole animal</tissue>
    </source>
</reference>
<feature type="transmembrane region" description="Helical" evidence="1">
    <location>
        <begin position="44"/>
        <end position="63"/>
    </location>
</feature>
<dbReference type="OrthoDB" id="288203at2759"/>
<protein>
    <recommendedName>
        <fullName evidence="4">SLC26A/SulP transporter domain-containing protein</fullName>
    </recommendedName>
</protein>
<name>A0A0T6BCN6_9SCAR</name>
<gene>
    <name evidence="2" type="ORF">AMK59_1856</name>
</gene>
<evidence type="ECO:0000313" key="3">
    <source>
        <dbReference type="Proteomes" id="UP000051574"/>
    </source>
</evidence>
<feature type="non-terminal residue" evidence="2">
    <location>
        <position position="1"/>
    </location>
</feature>
<keyword evidence="1" id="KW-1133">Transmembrane helix</keyword>
<evidence type="ECO:0000313" key="2">
    <source>
        <dbReference type="EMBL" id="KRT85006.1"/>
    </source>
</evidence>
<dbReference type="GO" id="GO:0055085">
    <property type="term" value="P:transmembrane transport"/>
    <property type="evidence" value="ECO:0007669"/>
    <property type="project" value="InterPro"/>
</dbReference>
<organism evidence="2 3">
    <name type="scientific">Oryctes borbonicus</name>
    <dbReference type="NCBI Taxonomy" id="1629725"/>
    <lineage>
        <taxon>Eukaryota</taxon>
        <taxon>Metazoa</taxon>
        <taxon>Ecdysozoa</taxon>
        <taxon>Arthropoda</taxon>
        <taxon>Hexapoda</taxon>
        <taxon>Insecta</taxon>
        <taxon>Pterygota</taxon>
        <taxon>Neoptera</taxon>
        <taxon>Endopterygota</taxon>
        <taxon>Coleoptera</taxon>
        <taxon>Polyphaga</taxon>
        <taxon>Scarabaeiformia</taxon>
        <taxon>Scarabaeidae</taxon>
        <taxon>Dynastinae</taxon>
        <taxon>Oryctes</taxon>
    </lineage>
</organism>
<dbReference type="InterPro" id="IPR001902">
    <property type="entry name" value="SLC26A/SulP_fam"/>
</dbReference>
<accession>A0A0T6BCN6</accession>
<keyword evidence="1" id="KW-0472">Membrane</keyword>
<comment type="caution">
    <text evidence="2">The sequence shown here is derived from an EMBL/GenBank/DDBJ whole genome shotgun (WGS) entry which is preliminary data.</text>
</comment>
<dbReference type="EMBL" id="LJIG01001934">
    <property type="protein sequence ID" value="KRT85006.1"/>
    <property type="molecule type" value="Genomic_DNA"/>
</dbReference>
<keyword evidence="3" id="KW-1185">Reference proteome</keyword>
<evidence type="ECO:0000256" key="1">
    <source>
        <dbReference type="SAM" id="Phobius"/>
    </source>
</evidence>
<sequence length="104" mass="11590">SVTNGKPQGDLQVARPVYRQEELHEASNYTKPSTSLKHALNSKFNSISFLSICSSIIPVLSWLPKYRFKQDITGDIISGVTVAIMHIPQVKRTGCCSNKRICKI</sequence>
<proteinExistence type="predicted"/>
<dbReference type="PANTHER" id="PTHR11814">
    <property type="entry name" value="SULFATE TRANSPORTER"/>
    <property type="match status" value="1"/>
</dbReference>
<dbReference type="AlphaFoldDB" id="A0A0T6BCN6"/>
<dbReference type="Proteomes" id="UP000051574">
    <property type="component" value="Unassembled WGS sequence"/>
</dbReference>
<evidence type="ECO:0008006" key="4">
    <source>
        <dbReference type="Google" id="ProtNLM"/>
    </source>
</evidence>
<keyword evidence="1" id="KW-0812">Transmembrane</keyword>
<dbReference type="GO" id="GO:0016020">
    <property type="term" value="C:membrane"/>
    <property type="evidence" value="ECO:0007669"/>
    <property type="project" value="InterPro"/>
</dbReference>